<dbReference type="RefSeq" id="WP_143608144.1">
    <property type="nucleotide sequence ID" value="NZ_JARAKF010000001.1"/>
</dbReference>
<dbReference type="PANTHER" id="PTHR43179:SF12">
    <property type="entry name" value="GALACTOFURANOSYLTRANSFERASE GLFT2"/>
    <property type="match status" value="1"/>
</dbReference>
<comment type="caution">
    <text evidence="7">The sequence shown here is derived from an EMBL/GenBank/DDBJ whole genome shotgun (WGS) entry which is preliminary data.</text>
</comment>
<dbReference type="SUPFAM" id="SSF53448">
    <property type="entry name" value="Nucleotide-diphospho-sugar transferases"/>
    <property type="match status" value="1"/>
</dbReference>
<dbReference type="PANTHER" id="PTHR43179">
    <property type="entry name" value="RHAMNOSYLTRANSFERASE WBBL"/>
    <property type="match status" value="1"/>
</dbReference>
<evidence type="ECO:0000313" key="8">
    <source>
        <dbReference type="Proteomes" id="UP001257627"/>
    </source>
</evidence>
<keyword evidence="5" id="KW-0472">Membrane</keyword>
<dbReference type="Gene3D" id="3.90.550.10">
    <property type="entry name" value="Spore Coat Polysaccharide Biosynthesis Protein SpsA, Chain A"/>
    <property type="match status" value="1"/>
</dbReference>
<name>A0ABU3UTM6_9ACTN</name>
<keyword evidence="4" id="KW-0808">Transferase</keyword>
<keyword evidence="5" id="KW-0812">Transmembrane</keyword>
<evidence type="ECO:0000256" key="1">
    <source>
        <dbReference type="ARBA" id="ARBA00004776"/>
    </source>
</evidence>
<reference evidence="7 8" key="1">
    <citation type="submission" date="2023-02" db="EMBL/GenBank/DDBJ databases">
        <authorList>
            <person name="Maleckis M."/>
        </authorList>
    </citation>
    <scope>NUCLEOTIDE SEQUENCE [LARGE SCALE GENOMIC DNA]</scope>
    <source>
        <strain evidence="7 8">P8-A2</strain>
    </source>
</reference>
<keyword evidence="8" id="KW-1185">Reference proteome</keyword>
<feature type="transmembrane region" description="Helical" evidence="5">
    <location>
        <begin position="258"/>
        <end position="277"/>
    </location>
</feature>
<feature type="domain" description="Glycosyltransferase 2-like" evidence="6">
    <location>
        <begin position="6"/>
        <end position="133"/>
    </location>
</feature>
<organism evidence="7 8">
    <name type="scientific">Streptomyces mirabilis</name>
    <dbReference type="NCBI Taxonomy" id="68239"/>
    <lineage>
        <taxon>Bacteria</taxon>
        <taxon>Bacillati</taxon>
        <taxon>Actinomycetota</taxon>
        <taxon>Actinomycetes</taxon>
        <taxon>Kitasatosporales</taxon>
        <taxon>Streptomycetaceae</taxon>
        <taxon>Streptomyces</taxon>
    </lineage>
</organism>
<dbReference type="InterPro" id="IPR029044">
    <property type="entry name" value="Nucleotide-diphossugar_trans"/>
</dbReference>
<sequence length="302" mass="33887">MRHEMIICTRNRADDLRDCLESVAAQSCPPNRLIIVDSSETDLTEKVVHAFQERRELPVVFARAAPRKTVQMNVALEFLDAASEIVHFTDDDVILDRDYLAEILATFDAHPHCGGVGGRIANLPGQRARGPVRWVRCALLLDSRRQGALLPSGVNTMCRTGRSPHRVDWLSGCSMSYRRRAIAGLRFDETRARAGSGMDVDFSARVAAHAELIWTPRAFLVHRVSPIDRDDELLARRRVIRSRWRFARSDAFPVSRVAVLYAVLGETLMLLAMMAVFRSRFHLRQALANSAGVVEAFRGLSV</sequence>
<evidence type="ECO:0000256" key="3">
    <source>
        <dbReference type="ARBA" id="ARBA00022676"/>
    </source>
</evidence>
<dbReference type="InterPro" id="IPR001173">
    <property type="entry name" value="Glyco_trans_2-like"/>
</dbReference>
<dbReference type="Proteomes" id="UP001257627">
    <property type="component" value="Unassembled WGS sequence"/>
</dbReference>
<protein>
    <submittedName>
        <fullName evidence="7">Glycosyltransferase family A protein</fullName>
    </submittedName>
</protein>
<accession>A0ABU3UTM6</accession>
<keyword evidence="3" id="KW-0328">Glycosyltransferase</keyword>
<comment type="similarity">
    <text evidence="2">Belongs to the glycosyltransferase 2 family.</text>
</comment>
<gene>
    <name evidence="7" type="ORF">PU648_33955</name>
</gene>
<dbReference type="EMBL" id="JARAKF010000001">
    <property type="protein sequence ID" value="MDU8997262.1"/>
    <property type="molecule type" value="Genomic_DNA"/>
</dbReference>
<proteinExistence type="inferred from homology"/>
<evidence type="ECO:0000259" key="6">
    <source>
        <dbReference type="Pfam" id="PF00535"/>
    </source>
</evidence>
<dbReference type="Pfam" id="PF00535">
    <property type="entry name" value="Glycos_transf_2"/>
    <property type="match status" value="1"/>
</dbReference>
<evidence type="ECO:0000313" key="7">
    <source>
        <dbReference type="EMBL" id="MDU8997262.1"/>
    </source>
</evidence>
<evidence type="ECO:0000256" key="2">
    <source>
        <dbReference type="ARBA" id="ARBA00006739"/>
    </source>
</evidence>
<dbReference type="CDD" id="cd00761">
    <property type="entry name" value="Glyco_tranf_GTA_type"/>
    <property type="match status" value="1"/>
</dbReference>
<evidence type="ECO:0000256" key="4">
    <source>
        <dbReference type="ARBA" id="ARBA00022679"/>
    </source>
</evidence>
<comment type="pathway">
    <text evidence="1">Cell wall biogenesis; cell wall polysaccharide biosynthesis.</text>
</comment>
<evidence type="ECO:0000256" key="5">
    <source>
        <dbReference type="SAM" id="Phobius"/>
    </source>
</evidence>
<keyword evidence="5" id="KW-1133">Transmembrane helix</keyword>